<dbReference type="InterPro" id="IPR045851">
    <property type="entry name" value="AMP-bd_C_sf"/>
</dbReference>
<dbReference type="Pfam" id="PF13193">
    <property type="entry name" value="AMP-binding_C"/>
    <property type="match status" value="1"/>
</dbReference>
<dbReference type="PANTHER" id="PTHR43767">
    <property type="entry name" value="LONG-CHAIN-FATTY-ACID--COA LIGASE"/>
    <property type="match status" value="1"/>
</dbReference>
<feature type="domain" description="AMP-binding enzyme C-terminal" evidence="2">
    <location>
        <begin position="289"/>
        <end position="360"/>
    </location>
</feature>
<dbReference type="GO" id="GO:0016878">
    <property type="term" value="F:acid-thiol ligase activity"/>
    <property type="evidence" value="ECO:0007669"/>
    <property type="project" value="UniProtKB-ARBA"/>
</dbReference>
<protein>
    <recommendedName>
        <fullName evidence="5">O-succinylbenzoate--CoA ligase</fullName>
    </recommendedName>
</protein>
<accession>A0A3L7IVT6</accession>
<organism evidence="3 4">
    <name type="scientific">Mycetocola zhadangensis</name>
    <dbReference type="NCBI Taxonomy" id="1164595"/>
    <lineage>
        <taxon>Bacteria</taxon>
        <taxon>Bacillati</taxon>
        <taxon>Actinomycetota</taxon>
        <taxon>Actinomycetes</taxon>
        <taxon>Micrococcales</taxon>
        <taxon>Microbacteriaceae</taxon>
        <taxon>Mycetocola</taxon>
    </lineage>
</organism>
<comment type="caution">
    <text evidence="3">The sequence shown here is derived from an EMBL/GenBank/DDBJ whole genome shotgun (WGS) entry which is preliminary data.</text>
</comment>
<dbReference type="Pfam" id="PF00501">
    <property type="entry name" value="AMP-binding"/>
    <property type="match status" value="1"/>
</dbReference>
<evidence type="ECO:0000313" key="4">
    <source>
        <dbReference type="Proteomes" id="UP000282460"/>
    </source>
</evidence>
<proteinExistence type="predicted"/>
<dbReference type="InterPro" id="IPR025110">
    <property type="entry name" value="AMP-bd_C"/>
</dbReference>
<dbReference type="InterPro" id="IPR042099">
    <property type="entry name" value="ANL_N_sf"/>
</dbReference>
<dbReference type="AlphaFoldDB" id="A0A3L7IVT6"/>
<dbReference type="OrthoDB" id="9803968at2"/>
<gene>
    <name evidence="3" type="ORF">D9V28_15055</name>
</gene>
<reference evidence="3 4" key="1">
    <citation type="submission" date="2018-10" db="EMBL/GenBank/DDBJ databases">
        <authorList>
            <person name="Li J."/>
        </authorList>
    </citation>
    <scope>NUCLEOTIDE SEQUENCE [LARGE SCALE GENOMIC DNA]</scope>
    <source>
        <strain evidence="3 4">ZD1-4</strain>
    </source>
</reference>
<dbReference type="PANTHER" id="PTHR43767:SF1">
    <property type="entry name" value="NONRIBOSOMAL PEPTIDE SYNTHASE PES1 (EUROFUNG)-RELATED"/>
    <property type="match status" value="1"/>
</dbReference>
<sequence>MTRPLTRVSAVDPLELMVDLRRALDRSGPAVTPVAGGGDLGATGEEVPQPVGVVVETSGSTGVPKRVALSCDALLASAAASATVLNGQGQWLLALPSHYIAGIQVLVRSIAAGTTPVALPDGHFDPLAFADASKRLTGESHYTSLVPLQVARLLESRAGLMALRRFDGILVGGQAMPLSLLSRVEQLGLPIYRTYGSSETSGGCVYNGSPLPGVRVRIVDGVVELAGPMLADGYLGDDALTERTFVVDDGLRWYRTGDIGEFENGVLRVTGRSDNVIISGGVNVSLDRVERIVRGLPGLAESVVVPVRDDRWGEVPVVVTVGPHPELTEIADAVGSVLGKPARPAHVMLFDAMPVLPSGKPDRRAIAARVAVALGVEGAQPAQPQASVHGQ</sequence>
<feature type="domain" description="AMP-dependent synthetase/ligase" evidence="1">
    <location>
        <begin position="57"/>
        <end position="220"/>
    </location>
</feature>
<keyword evidence="4" id="KW-1185">Reference proteome</keyword>
<dbReference type="Gene3D" id="3.30.300.30">
    <property type="match status" value="1"/>
</dbReference>
<dbReference type="EMBL" id="RCWJ01000005">
    <property type="protein sequence ID" value="RLQ81062.1"/>
    <property type="molecule type" value="Genomic_DNA"/>
</dbReference>
<dbReference type="SUPFAM" id="SSF56801">
    <property type="entry name" value="Acetyl-CoA synthetase-like"/>
    <property type="match status" value="1"/>
</dbReference>
<dbReference type="RefSeq" id="WP_121660537.1">
    <property type="nucleotide sequence ID" value="NZ_BMEK01000004.1"/>
</dbReference>
<evidence type="ECO:0000313" key="3">
    <source>
        <dbReference type="EMBL" id="RLQ81062.1"/>
    </source>
</evidence>
<dbReference type="InterPro" id="IPR000873">
    <property type="entry name" value="AMP-dep_synth/lig_dom"/>
</dbReference>
<evidence type="ECO:0000259" key="1">
    <source>
        <dbReference type="Pfam" id="PF00501"/>
    </source>
</evidence>
<dbReference type="InterPro" id="IPR050237">
    <property type="entry name" value="ATP-dep_AMP-bd_enzyme"/>
</dbReference>
<evidence type="ECO:0008006" key="5">
    <source>
        <dbReference type="Google" id="ProtNLM"/>
    </source>
</evidence>
<dbReference type="Proteomes" id="UP000282460">
    <property type="component" value="Unassembled WGS sequence"/>
</dbReference>
<dbReference type="Gene3D" id="3.40.50.12780">
    <property type="entry name" value="N-terminal domain of ligase-like"/>
    <property type="match status" value="1"/>
</dbReference>
<name>A0A3L7IVT6_9MICO</name>
<evidence type="ECO:0000259" key="2">
    <source>
        <dbReference type="Pfam" id="PF13193"/>
    </source>
</evidence>